<organism evidence="1 2">
    <name type="scientific">Cyclocybe aegerita</name>
    <name type="common">Black poplar mushroom</name>
    <name type="synonym">Agrocybe aegerita</name>
    <dbReference type="NCBI Taxonomy" id="1973307"/>
    <lineage>
        <taxon>Eukaryota</taxon>
        <taxon>Fungi</taxon>
        <taxon>Dikarya</taxon>
        <taxon>Basidiomycota</taxon>
        <taxon>Agaricomycotina</taxon>
        <taxon>Agaricomycetes</taxon>
        <taxon>Agaricomycetidae</taxon>
        <taxon>Agaricales</taxon>
        <taxon>Agaricineae</taxon>
        <taxon>Bolbitiaceae</taxon>
        <taxon>Cyclocybe</taxon>
    </lineage>
</organism>
<keyword evidence="2" id="KW-1185">Reference proteome</keyword>
<dbReference type="EMBL" id="CACVBS010000084">
    <property type="protein sequence ID" value="CAA7270067.1"/>
    <property type="molecule type" value="Genomic_DNA"/>
</dbReference>
<evidence type="ECO:0000313" key="1">
    <source>
        <dbReference type="EMBL" id="CAA7270067.1"/>
    </source>
</evidence>
<reference evidence="1 2" key="1">
    <citation type="submission" date="2020-01" db="EMBL/GenBank/DDBJ databases">
        <authorList>
            <person name="Gupta K D."/>
        </authorList>
    </citation>
    <scope>NUCLEOTIDE SEQUENCE [LARGE SCALE GENOMIC DNA]</scope>
</reference>
<dbReference type="OrthoDB" id="411632at2759"/>
<dbReference type="AlphaFoldDB" id="A0A8S0WSQ3"/>
<evidence type="ECO:0000313" key="2">
    <source>
        <dbReference type="Proteomes" id="UP000467700"/>
    </source>
</evidence>
<gene>
    <name evidence="1" type="ORF">AAE3_LOCUS12300</name>
</gene>
<name>A0A8S0WSQ3_CYCAE</name>
<proteinExistence type="predicted"/>
<protein>
    <submittedName>
        <fullName evidence="1">Uncharacterized protein</fullName>
    </submittedName>
</protein>
<comment type="caution">
    <text evidence="1">The sequence shown here is derived from an EMBL/GenBank/DDBJ whole genome shotgun (WGS) entry which is preliminary data.</text>
</comment>
<sequence length="420" mass="48856">MPPKKVWYRKMYSLTATTRVRRAARVLSTILVLSFIFYAHGSLRDFSSTTTALDELHGPEAPIAPTEPTTNEPPILLVSAMFPLPTSKHSAEDYVYWLREILGPITTNIYFFTTPEFAPTIRSARGHGLPITVDTTYSSPFHIPPLKGLEEQYRKMYALDREKSIHSPDLYAIWNAKPFLLDHAVKKLAEKQQTYTYAFWNDAGSFRTTHRYKEWPSPRRVEQIWKQGSRLAGTPQEDLFFFPLCALPGVSMRYWKEDMGPVDYDVSEGSFFGGNPKTISWWSRTYYAYHGYYLSLGLFVGKDQTLINALMLLFPERFITVWYSDPLAPAHSGIIRHFDQGHLGACGMEWFYYQFWLADSQTRDVMRELWTSWTKWANWEWWRERQKCRMTGVLALKDLLARQFGTTWTPPARTLEIPTS</sequence>
<dbReference type="Proteomes" id="UP000467700">
    <property type="component" value="Unassembled WGS sequence"/>
</dbReference>
<accession>A0A8S0WSQ3</accession>